<gene>
    <name evidence="6" type="ORF">DSTB1V02_LOCUS4826</name>
</gene>
<evidence type="ECO:0000313" key="6">
    <source>
        <dbReference type="EMBL" id="CAD7244946.1"/>
    </source>
</evidence>
<protein>
    <submittedName>
        <fullName evidence="6">Uncharacterized protein</fullName>
    </submittedName>
</protein>
<dbReference type="Gene3D" id="2.130.10.10">
    <property type="entry name" value="YVTN repeat-like/Quinoprotein amine dehydrogenase"/>
    <property type="match status" value="2"/>
</dbReference>
<comment type="subcellular location">
    <subcellularLocation>
        <location evidence="1">Cytoplasm</location>
    </subcellularLocation>
</comment>
<organism evidence="6">
    <name type="scientific">Darwinula stevensoni</name>
    <dbReference type="NCBI Taxonomy" id="69355"/>
    <lineage>
        <taxon>Eukaryota</taxon>
        <taxon>Metazoa</taxon>
        <taxon>Ecdysozoa</taxon>
        <taxon>Arthropoda</taxon>
        <taxon>Crustacea</taxon>
        <taxon>Oligostraca</taxon>
        <taxon>Ostracoda</taxon>
        <taxon>Podocopa</taxon>
        <taxon>Podocopida</taxon>
        <taxon>Darwinulocopina</taxon>
        <taxon>Darwinuloidea</taxon>
        <taxon>Darwinulidae</taxon>
        <taxon>Darwinula</taxon>
    </lineage>
</organism>
<keyword evidence="2" id="KW-0963">Cytoplasm</keyword>
<feature type="region of interest" description="Disordered" evidence="5">
    <location>
        <begin position="158"/>
        <end position="181"/>
    </location>
</feature>
<dbReference type="InterPro" id="IPR050687">
    <property type="entry name" value="Dynein_IC"/>
</dbReference>
<dbReference type="InterPro" id="IPR036322">
    <property type="entry name" value="WD40_repeat_dom_sf"/>
</dbReference>
<dbReference type="Proteomes" id="UP000677054">
    <property type="component" value="Unassembled WGS sequence"/>
</dbReference>
<dbReference type="AlphaFoldDB" id="A0A7R8X6Z6"/>
<keyword evidence="3" id="KW-0853">WD repeat</keyword>
<keyword evidence="7" id="KW-1185">Reference proteome</keyword>
<dbReference type="GO" id="GO:0045503">
    <property type="term" value="F:dynein light chain binding"/>
    <property type="evidence" value="ECO:0007669"/>
    <property type="project" value="TreeGrafter"/>
</dbReference>
<dbReference type="SUPFAM" id="SSF50978">
    <property type="entry name" value="WD40 repeat-like"/>
    <property type="match status" value="1"/>
</dbReference>
<dbReference type="GO" id="GO:0010970">
    <property type="term" value="P:transport along microtubule"/>
    <property type="evidence" value="ECO:0007669"/>
    <property type="project" value="TreeGrafter"/>
</dbReference>
<evidence type="ECO:0000256" key="2">
    <source>
        <dbReference type="ARBA" id="ARBA00022490"/>
    </source>
</evidence>
<reference evidence="6" key="1">
    <citation type="submission" date="2020-11" db="EMBL/GenBank/DDBJ databases">
        <authorList>
            <person name="Tran Van P."/>
        </authorList>
    </citation>
    <scope>NUCLEOTIDE SEQUENCE</scope>
</reference>
<name>A0A7R8X6Z6_9CRUS</name>
<dbReference type="InterPro" id="IPR001680">
    <property type="entry name" value="WD40_rpt"/>
</dbReference>
<dbReference type="GO" id="GO:0045504">
    <property type="term" value="F:dynein heavy chain binding"/>
    <property type="evidence" value="ECO:0007669"/>
    <property type="project" value="TreeGrafter"/>
</dbReference>
<dbReference type="Pfam" id="PF00400">
    <property type="entry name" value="WD40"/>
    <property type="match status" value="1"/>
</dbReference>
<proteinExistence type="predicted"/>
<sequence>MRIHFSPRHEVRMSSDIKAVLEKKKARLLALREARRKKQEEESARATPVQQQQILLHDILGRSELNKYPYRRPACFELTYLPLSPRKVELKIVQVHEAHILPKEHFLYDKGTQTKSTEEPNEILASGIADEGEKDFPEVSHAPIFPSELQLAMPPSIEEKGSANNQKDTLKTSGELSEGEKQTIMTSEEFLGFFDRASRCIERVLDEESDLLFDISADLNGDVNREEKTGQRVILNRCFDDERWSRNRVVTSMDWCPQYPELLVASYNNNTANPNDPEGLALVWNTRFKKKIPEYIFHCESPVMSVSFAKFHPNLILGGTYSGQLVLWDNRVHKRTPVQKSLLSHVAHSRPIYSVTVVGTGQAPAVVSVSNDGRLCTWSLEMLATPQESLDLVYKGNDVPVSCLSFVHDDPNNFFLGSEDSSVYHACRHGNRDGIVEAFEGHQGLITGIDTHHAQGSADFSHLFLSSSFDWTIKLWSAKDEKPLHSFEDNGEYVYDVAWSPIHPAVFAAVDGNGRLDIWNLTLDIEFPTASVVGEKGVALNQVSWAQSGRHICVGDGNGRIWVYDLDETLALPKPDDWSKMSRTLQEMKMNRSDDMQISASLFSYPISSPVTSLRL</sequence>
<evidence type="ECO:0000313" key="7">
    <source>
        <dbReference type="Proteomes" id="UP000677054"/>
    </source>
</evidence>
<evidence type="ECO:0000256" key="1">
    <source>
        <dbReference type="ARBA" id="ARBA00004496"/>
    </source>
</evidence>
<dbReference type="InterPro" id="IPR015943">
    <property type="entry name" value="WD40/YVTN_repeat-like_dom_sf"/>
</dbReference>
<keyword evidence="4" id="KW-0677">Repeat</keyword>
<dbReference type="OrthoDB" id="4189at2759"/>
<evidence type="ECO:0000256" key="5">
    <source>
        <dbReference type="SAM" id="MobiDB-lite"/>
    </source>
</evidence>
<dbReference type="PANTHER" id="PTHR12442">
    <property type="entry name" value="DYNEIN INTERMEDIATE CHAIN"/>
    <property type="match status" value="1"/>
</dbReference>
<dbReference type="SMART" id="SM00320">
    <property type="entry name" value="WD40"/>
    <property type="match status" value="7"/>
</dbReference>
<dbReference type="GO" id="GO:0005737">
    <property type="term" value="C:cytoplasm"/>
    <property type="evidence" value="ECO:0007669"/>
    <property type="project" value="UniProtKB-SubCell"/>
</dbReference>
<feature type="compositionally biased region" description="Polar residues" evidence="5">
    <location>
        <begin position="162"/>
        <end position="175"/>
    </location>
</feature>
<dbReference type="EMBL" id="LR900260">
    <property type="protein sequence ID" value="CAD7244946.1"/>
    <property type="molecule type" value="Genomic_DNA"/>
</dbReference>
<accession>A0A7R8X6Z6</accession>
<dbReference type="PANTHER" id="PTHR12442:SF22">
    <property type="entry name" value="CYTOPLASMIC DYNEIN 1 INTERMEDIATE CHAIN-RELATED"/>
    <property type="match status" value="1"/>
</dbReference>
<evidence type="ECO:0000256" key="3">
    <source>
        <dbReference type="ARBA" id="ARBA00022574"/>
    </source>
</evidence>
<evidence type="ECO:0000256" key="4">
    <source>
        <dbReference type="ARBA" id="ARBA00022737"/>
    </source>
</evidence>
<dbReference type="EMBL" id="CAJPEV010000743">
    <property type="protein sequence ID" value="CAG0888154.1"/>
    <property type="molecule type" value="Genomic_DNA"/>
</dbReference>
<dbReference type="GO" id="GO:0005868">
    <property type="term" value="C:cytoplasmic dynein complex"/>
    <property type="evidence" value="ECO:0007669"/>
    <property type="project" value="TreeGrafter"/>
</dbReference>